<comment type="caution">
    <text evidence="1">The sequence shown here is derived from an EMBL/GenBank/DDBJ whole genome shotgun (WGS) entry which is preliminary data.</text>
</comment>
<evidence type="ECO:0000313" key="1">
    <source>
        <dbReference type="EMBL" id="CAD8128489.1"/>
    </source>
</evidence>
<accession>A0A8S1RNC9</accession>
<dbReference type="Proteomes" id="UP000692954">
    <property type="component" value="Unassembled WGS sequence"/>
</dbReference>
<reference evidence="1" key="1">
    <citation type="submission" date="2021-01" db="EMBL/GenBank/DDBJ databases">
        <authorList>
            <consortium name="Genoscope - CEA"/>
            <person name="William W."/>
        </authorList>
    </citation>
    <scope>NUCLEOTIDE SEQUENCE</scope>
</reference>
<dbReference type="EMBL" id="CAJJDN010000189">
    <property type="protein sequence ID" value="CAD8128489.1"/>
    <property type="molecule type" value="Genomic_DNA"/>
</dbReference>
<evidence type="ECO:0000313" key="2">
    <source>
        <dbReference type="Proteomes" id="UP000692954"/>
    </source>
</evidence>
<protein>
    <submittedName>
        <fullName evidence="1">Uncharacterized protein</fullName>
    </submittedName>
</protein>
<gene>
    <name evidence="1" type="ORF">PSON_ATCC_30995.1.T1890067</name>
</gene>
<proteinExistence type="predicted"/>
<organism evidence="1 2">
    <name type="scientific">Paramecium sonneborni</name>
    <dbReference type="NCBI Taxonomy" id="65129"/>
    <lineage>
        <taxon>Eukaryota</taxon>
        <taxon>Sar</taxon>
        <taxon>Alveolata</taxon>
        <taxon>Ciliophora</taxon>
        <taxon>Intramacronucleata</taxon>
        <taxon>Oligohymenophorea</taxon>
        <taxon>Peniculida</taxon>
        <taxon>Parameciidae</taxon>
        <taxon>Paramecium</taxon>
    </lineage>
</organism>
<dbReference type="AlphaFoldDB" id="A0A8S1RNC9"/>
<sequence length="50" mass="6091">MRWLAGIYLDPKWMGQLKENKNKYLAPGRNRIEVLYQILKFMIITFKIFT</sequence>
<keyword evidence="2" id="KW-1185">Reference proteome</keyword>
<name>A0A8S1RNC9_9CILI</name>